<keyword evidence="1" id="KW-0472">Membrane</keyword>
<evidence type="ECO:0000313" key="2">
    <source>
        <dbReference type="EMBL" id="OGF99432.1"/>
    </source>
</evidence>
<keyword evidence="1" id="KW-0812">Transmembrane</keyword>
<dbReference type="EMBL" id="MFJB01000062">
    <property type="protein sequence ID" value="OGF99432.1"/>
    <property type="molecule type" value="Genomic_DNA"/>
</dbReference>
<evidence type="ECO:0000313" key="3">
    <source>
        <dbReference type="Proteomes" id="UP000177396"/>
    </source>
</evidence>
<accession>A0A1F5YH87</accession>
<feature type="transmembrane region" description="Helical" evidence="1">
    <location>
        <begin position="12"/>
        <end position="29"/>
    </location>
</feature>
<proteinExistence type="predicted"/>
<evidence type="ECO:0008006" key="4">
    <source>
        <dbReference type="Google" id="ProtNLM"/>
    </source>
</evidence>
<dbReference type="Proteomes" id="UP000177396">
    <property type="component" value="Unassembled WGS sequence"/>
</dbReference>
<sequence>MEVFQLRNKIRQFYFLLLIILLVGLNIIWEGFKIKKIYLISSNNKVSGLSVFNGTNLLFLNSEKIINLILAKNIYLKNVKLIKKFPGVLFLELTWRQPVARLMSYDKPLFIDAEGFPAENNTSVDTFPQIYLSSVTLSGKTPDWRLLKAISLINELHKGDLFLSRVNFVDNNSEINVLIDDSVEVLLPYNFDPLSTGASLQTIISRFRIEGKFISKIDFRFEKPLVILKNE</sequence>
<comment type="caution">
    <text evidence="2">The sequence shown here is derived from an EMBL/GenBank/DDBJ whole genome shotgun (WGS) entry which is preliminary data.</text>
</comment>
<dbReference type="AlphaFoldDB" id="A0A1F5YH87"/>
<keyword evidence="1" id="KW-1133">Transmembrane helix</keyword>
<evidence type="ECO:0000256" key="1">
    <source>
        <dbReference type="SAM" id="Phobius"/>
    </source>
</evidence>
<reference evidence="2 3" key="1">
    <citation type="journal article" date="2016" name="Nat. Commun.">
        <title>Thousands of microbial genomes shed light on interconnected biogeochemical processes in an aquifer system.</title>
        <authorList>
            <person name="Anantharaman K."/>
            <person name="Brown C.T."/>
            <person name="Hug L.A."/>
            <person name="Sharon I."/>
            <person name="Castelle C.J."/>
            <person name="Probst A.J."/>
            <person name="Thomas B.C."/>
            <person name="Singh A."/>
            <person name="Wilkins M.J."/>
            <person name="Karaoz U."/>
            <person name="Brodie E.L."/>
            <person name="Williams K.H."/>
            <person name="Hubbard S.S."/>
            <person name="Banfield J.F."/>
        </authorList>
    </citation>
    <scope>NUCLEOTIDE SEQUENCE [LARGE SCALE GENOMIC DNA]</scope>
</reference>
<organism evidence="2 3">
    <name type="scientific">Candidatus Gottesmanbacteria bacterium RBG_16_38_7b</name>
    <dbReference type="NCBI Taxonomy" id="1798372"/>
    <lineage>
        <taxon>Bacteria</taxon>
        <taxon>Candidatus Gottesmaniibacteriota</taxon>
    </lineage>
</organism>
<protein>
    <recommendedName>
        <fullName evidence="4">POTRA domain-containing protein</fullName>
    </recommendedName>
</protein>
<name>A0A1F5YH87_9BACT</name>
<gene>
    <name evidence="2" type="ORF">A2153_03505</name>
</gene>